<sequence length="454" mass="47953">MNSSPSGSSPQHPPRPRADNQEALALLAAAPGGGAGHPALADDTLTPTSTYDQFMAAGKHVVLVDARGDSGHRWAWRQSALSYRGSYVEVDKDWQDILKEVFLPGTRQRNYDAVKRRGDEVLGRTPGADADKLFVLQSITDPTHSIPDAAIAQALGVLRLLSPTTADNYLLTPSRELNSQLLGKLRQDWNHSDVAENMNVIMTDDVNQNGDGAGAGELQREIVSRNLPVRTTPNTCYHTGLSPSGAWMPATALGGAGGSFRFSGGRQSIAPTSDGSLQVLGSGLDGNVWHTVRYSDGSWQRWNALPTADNKTPGFKATDVSITVMPDGNAQLVAVGRDGLAHHNIRYADGGWQGWTAMPGPDNALLRARRAAASGMPDGSTRVVVFGADGAMRLTTRAANGSWKPWSKVPGVGAPEFAGHDLATTAADRAAFPASTISAALHSDGSAQALISAR</sequence>
<protein>
    <recommendedName>
        <fullName evidence="1">Rhodanese domain-containing protein</fullName>
    </recommendedName>
</protein>
<keyword evidence="3" id="KW-1185">Reference proteome</keyword>
<comment type="caution">
    <text evidence="2">The sequence shown here is derived from an EMBL/GenBank/DDBJ whole genome shotgun (WGS) entry which is preliminary data.</text>
</comment>
<dbReference type="RefSeq" id="WP_399617838.1">
    <property type="nucleotide sequence ID" value="NZ_JBITYT010000010.1"/>
</dbReference>
<feature type="domain" description="Rhodanese" evidence="1">
    <location>
        <begin position="342"/>
        <end position="364"/>
    </location>
</feature>
<dbReference type="Proteomes" id="UP001614391">
    <property type="component" value="Unassembled WGS sequence"/>
</dbReference>
<reference evidence="2 3" key="1">
    <citation type="submission" date="2024-10" db="EMBL/GenBank/DDBJ databases">
        <title>The Natural Products Discovery Center: Release of the First 8490 Sequenced Strains for Exploring Actinobacteria Biosynthetic Diversity.</title>
        <authorList>
            <person name="Kalkreuter E."/>
            <person name="Kautsar S.A."/>
            <person name="Yang D."/>
            <person name="Bader C.D."/>
            <person name="Teijaro C.N."/>
            <person name="Fluegel L."/>
            <person name="Davis C.M."/>
            <person name="Simpson J.R."/>
            <person name="Lauterbach L."/>
            <person name="Steele A.D."/>
            <person name="Gui C."/>
            <person name="Meng S."/>
            <person name="Li G."/>
            <person name="Viehrig K."/>
            <person name="Ye F."/>
            <person name="Su P."/>
            <person name="Kiefer A.F."/>
            <person name="Nichols A."/>
            <person name="Cepeda A.J."/>
            <person name="Yan W."/>
            <person name="Fan B."/>
            <person name="Jiang Y."/>
            <person name="Adhikari A."/>
            <person name="Zheng C.-J."/>
            <person name="Schuster L."/>
            <person name="Cowan T.M."/>
            <person name="Smanski M.J."/>
            <person name="Chevrette M.G."/>
            <person name="De Carvalho L.P.S."/>
            <person name="Shen B."/>
        </authorList>
    </citation>
    <scope>NUCLEOTIDE SEQUENCE [LARGE SCALE GENOMIC DNA]</scope>
    <source>
        <strain evidence="2 3">NPDC053346</strain>
    </source>
</reference>
<proteinExistence type="predicted"/>
<gene>
    <name evidence="2" type="ORF">ACIGW0_23095</name>
</gene>
<organism evidence="2 3">
    <name type="scientific">Streptomyces bikiniensis</name>
    <dbReference type="NCBI Taxonomy" id="1896"/>
    <lineage>
        <taxon>Bacteria</taxon>
        <taxon>Bacillati</taxon>
        <taxon>Actinomycetota</taxon>
        <taxon>Actinomycetes</taxon>
        <taxon>Kitasatosporales</taxon>
        <taxon>Streptomycetaceae</taxon>
        <taxon>Streptomyces</taxon>
    </lineage>
</organism>
<evidence type="ECO:0000313" key="2">
    <source>
        <dbReference type="EMBL" id="MFI9122254.1"/>
    </source>
</evidence>
<accession>A0ABW8D0M2</accession>
<dbReference type="InterPro" id="IPR001763">
    <property type="entry name" value="Rhodanese-like_dom"/>
</dbReference>
<name>A0ABW8D0M2_STRBI</name>
<dbReference type="Gene3D" id="2.120.10.70">
    <property type="entry name" value="Fucose-specific lectin"/>
    <property type="match status" value="1"/>
</dbReference>
<evidence type="ECO:0000313" key="3">
    <source>
        <dbReference type="Proteomes" id="UP001614391"/>
    </source>
</evidence>
<dbReference type="EMBL" id="JBITYT010000010">
    <property type="protein sequence ID" value="MFI9122254.1"/>
    <property type="molecule type" value="Genomic_DNA"/>
</dbReference>
<evidence type="ECO:0000259" key="1">
    <source>
        <dbReference type="PROSITE" id="PS50206"/>
    </source>
</evidence>
<dbReference type="PROSITE" id="PS50206">
    <property type="entry name" value="RHODANESE_3"/>
    <property type="match status" value="1"/>
</dbReference>
<dbReference type="SUPFAM" id="SSF89372">
    <property type="entry name" value="Fucose-specific lectin"/>
    <property type="match status" value="1"/>
</dbReference>